<keyword evidence="4" id="KW-1185">Reference proteome</keyword>
<evidence type="ECO:0000256" key="1">
    <source>
        <dbReference type="ARBA" id="ARBA00010515"/>
    </source>
</evidence>
<accession>A0ABU6QB69</accession>
<name>A0ABU6QB69_9FABA</name>
<evidence type="ECO:0000259" key="2">
    <source>
        <dbReference type="Pfam" id="PF07859"/>
    </source>
</evidence>
<organism evidence="3 4">
    <name type="scientific">Stylosanthes scabra</name>
    <dbReference type="NCBI Taxonomy" id="79078"/>
    <lineage>
        <taxon>Eukaryota</taxon>
        <taxon>Viridiplantae</taxon>
        <taxon>Streptophyta</taxon>
        <taxon>Embryophyta</taxon>
        <taxon>Tracheophyta</taxon>
        <taxon>Spermatophyta</taxon>
        <taxon>Magnoliopsida</taxon>
        <taxon>eudicotyledons</taxon>
        <taxon>Gunneridae</taxon>
        <taxon>Pentapetalae</taxon>
        <taxon>rosids</taxon>
        <taxon>fabids</taxon>
        <taxon>Fabales</taxon>
        <taxon>Fabaceae</taxon>
        <taxon>Papilionoideae</taxon>
        <taxon>50 kb inversion clade</taxon>
        <taxon>dalbergioids sensu lato</taxon>
        <taxon>Dalbergieae</taxon>
        <taxon>Pterocarpus clade</taxon>
        <taxon>Stylosanthes</taxon>
    </lineage>
</organism>
<dbReference type="InterPro" id="IPR029058">
    <property type="entry name" value="AB_hydrolase_fold"/>
</dbReference>
<reference evidence="3 4" key="1">
    <citation type="journal article" date="2023" name="Plants (Basel)">
        <title>Bridging the Gap: Combining Genomics and Transcriptomics Approaches to Understand Stylosanthes scabra, an Orphan Legume from the Brazilian Caatinga.</title>
        <authorList>
            <person name="Ferreira-Neto J.R.C."/>
            <person name="da Silva M.D."/>
            <person name="Binneck E."/>
            <person name="de Melo N.F."/>
            <person name="da Silva R.H."/>
            <person name="de Melo A.L.T.M."/>
            <person name="Pandolfi V."/>
            <person name="Bustamante F.O."/>
            <person name="Brasileiro-Vidal A.C."/>
            <person name="Benko-Iseppon A.M."/>
        </authorList>
    </citation>
    <scope>NUCLEOTIDE SEQUENCE [LARGE SCALE GENOMIC DNA]</scope>
    <source>
        <tissue evidence="3">Leaves</tissue>
    </source>
</reference>
<dbReference type="SUPFAM" id="SSF53474">
    <property type="entry name" value="alpha/beta-Hydrolases"/>
    <property type="match status" value="1"/>
</dbReference>
<dbReference type="EMBL" id="JASCZI010000098">
    <property type="protein sequence ID" value="MED6108671.1"/>
    <property type="molecule type" value="Genomic_DNA"/>
</dbReference>
<dbReference type="InterPro" id="IPR050466">
    <property type="entry name" value="Carboxylest/Gibb_receptor"/>
</dbReference>
<evidence type="ECO:0000313" key="3">
    <source>
        <dbReference type="EMBL" id="MED6108671.1"/>
    </source>
</evidence>
<dbReference type="PANTHER" id="PTHR23024">
    <property type="entry name" value="ARYLACETAMIDE DEACETYLASE"/>
    <property type="match status" value="1"/>
</dbReference>
<proteinExistence type="inferred from homology"/>
<comment type="similarity">
    <text evidence="1">Belongs to the 'GDXG' lipolytic enzyme family.</text>
</comment>
<feature type="domain" description="Alpha/beta hydrolase fold-3" evidence="2">
    <location>
        <begin position="84"/>
        <end position="301"/>
    </location>
</feature>
<dbReference type="PANTHER" id="PTHR23024:SF24">
    <property type="entry name" value="ALPHA_BETA HYDROLASE FOLD-3 DOMAIN-CONTAINING PROTEIN"/>
    <property type="match status" value="1"/>
</dbReference>
<dbReference type="Gene3D" id="3.40.50.1820">
    <property type="entry name" value="alpha/beta hydrolase"/>
    <property type="match status" value="1"/>
</dbReference>
<gene>
    <name evidence="3" type="ORF">PIB30_026237</name>
</gene>
<dbReference type="Pfam" id="PF07859">
    <property type="entry name" value="Abhydrolase_3"/>
    <property type="match status" value="1"/>
</dbReference>
<sequence length="328" mass="36294">MSLPWKIKLMISAYSRIREAAFRPDFTINRRLLNLLDTKTPPTPPSSADVSVDPSRDLWFRQYTPSNSTAAAMATATGEALPVVVYFHGGGFATNSANSVFMDSFARRVANHLRSIVISVNYRLAPEHRCPAQYDDGLDAVKFLDSVEPTCLPPGTDLGQCFIMGDSAGGNLGHHVVTRAGVCKFKRMRLRGLIAVQPFFGGEERTESEIRIGNRAPGLSVDRADWYWKAFLPRGSDRNHPAANVFGPNSARFSGSKFPNTLVVIGGSDPLQDWQRRYCEGLKSAGVGVRLVEYPNAFHGSYVFEDLPESSLMLDEIRNFMSQQLKVT</sequence>
<protein>
    <recommendedName>
        <fullName evidence="2">Alpha/beta hydrolase fold-3 domain-containing protein</fullName>
    </recommendedName>
</protein>
<dbReference type="InterPro" id="IPR013094">
    <property type="entry name" value="AB_hydrolase_3"/>
</dbReference>
<comment type="caution">
    <text evidence="3">The sequence shown here is derived from an EMBL/GenBank/DDBJ whole genome shotgun (WGS) entry which is preliminary data.</text>
</comment>
<evidence type="ECO:0000313" key="4">
    <source>
        <dbReference type="Proteomes" id="UP001341840"/>
    </source>
</evidence>
<dbReference type="Proteomes" id="UP001341840">
    <property type="component" value="Unassembled WGS sequence"/>
</dbReference>